<dbReference type="HOGENOM" id="CLU_110454_2_1_6"/>
<dbReference type="GO" id="GO:0047429">
    <property type="term" value="F:nucleoside triphosphate diphosphatase activity"/>
    <property type="evidence" value="ECO:0007669"/>
    <property type="project" value="InterPro"/>
</dbReference>
<name>I1XHX3_METNJ</name>
<dbReference type="GO" id="GO:0009143">
    <property type="term" value="P:nucleoside triphosphate catabolic process"/>
    <property type="evidence" value="ECO:0007669"/>
    <property type="project" value="InterPro"/>
</dbReference>
<keyword evidence="2" id="KW-1185">Reference proteome</keyword>
<dbReference type="CDD" id="cd11537">
    <property type="entry name" value="NTP-PPase_RS21-C6_like"/>
    <property type="match status" value="1"/>
</dbReference>
<reference evidence="1 2" key="2">
    <citation type="journal article" date="2013" name="Int. J. Syst. Evol. Microbiol.">
        <title>Methylophaga nitratireducenticrescens sp. nov. and Methylophaga frappieri sp. nov., isolated from the biofilm of the methanol-fed denitrification system treating the seawater at the Montreal Biodome.</title>
        <authorList>
            <person name="Villeneuve C."/>
            <person name="Martineau C."/>
            <person name="Mauffrey F."/>
            <person name="Villemur R."/>
        </authorList>
    </citation>
    <scope>NUCLEOTIDE SEQUENCE [LARGE SCALE GENOMIC DNA]</scope>
    <source>
        <strain evidence="1 2">JAM1</strain>
    </source>
</reference>
<dbReference type="InterPro" id="IPR025984">
    <property type="entry name" value="DCTPP"/>
</dbReference>
<dbReference type="KEGG" id="mej:Q7A_1154"/>
<dbReference type="PATRIC" id="fig|754476.3.peg.1138"/>
<dbReference type="PANTHER" id="PTHR46523">
    <property type="entry name" value="DCTP PYROPHOSPHATASE 1"/>
    <property type="match status" value="1"/>
</dbReference>
<proteinExistence type="predicted"/>
<dbReference type="Pfam" id="PF12643">
    <property type="entry name" value="MazG-like"/>
    <property type="match status" value="1"/>
</dbReference>
<reference evidence="1 2" key="1">
    <citation type="journal article" date="2012" name="J. Bacteriol.">
        <title>Complete genome sequences of Methylophaga sp. strain JAM1 and Methylophaga sp. strain JAM7.</title>
        <authorList>
            <person name="Villeneuve C."/>
            <person name="Martineau C."/>
            <person name="Mauffrey F."/>
            <person name="Villemur R."/>
        </authorList>
    </citation>
    <scope>NUCLEOTIDE SEQUENCE [LARGE SCALE GENOMIC DNA]</scope>
    <source>
        <strain evidence="1 2">JAM1</strain>
    </source>
</reference>
<evidence type="ECO:0000313" key="1">
    <source>
        <dbReference type="EMBL" id="AFI83992.1"/>
    </source>
</evidence>
<dbReference type="RefSeq" id="WP_014706366.1">
    <property type="nucleotide sequence ID" value="NC_017857.3"/>
</dbReference>
<sequence>MINADLLKQLIEFRRERDWEQFHNPKDIAISLSIEAAELLEWFQWRNMTEIMQMLETDKREALEDEIADVAVYLSYLCHDLNIDIEQAIQRKMQKNAAKYPVDKVKGRADKYNEYS</sequence>
<dbReference type="PANTHER" id="PTHR46523:SF1">
    <property type="entry name" value="DCTP PYROPHOSPHATASE 1"/>
    <property type="match status" value="1"/>
</dbReference>
<dbReference type="SUPFAM" id="SSF101386">
    <property type="entry name" value="all-alpha NTP pyrophosphatases"/>
    <property type="match status" value="1"/>
</dbReference>
<dbReference type="InterPro" id="IPR052555">
    <property type="entry name" value="dCTP_Pyrophosphatase"/>
</dbReference>
<dbReference type="PIRSF" id="PIRSF029826">
    <property type="entry name" value="UCP029826_pph"/>
    <property type="match status" value="1"/>
</dbReference>
<dbReference type="OrthoDB" id="9791898at2"/>
<protein>
    <submittedName>
        <fullName evidence="1">Pyrophosphatase</fullName>
    </submittedName>
</protein>
<evidence type="ECO:0000313" key="2">
    <source>
        <dbReference type="Proteomes" id="UP000009144"/>
    </source>
</evidence>
<dbReference type="EMBL" id="CP003390">
    <property type="protein sequence ID" value="AFI83992.1"/>
    <property type="molecule type" value="Genomic_DNA"/>
</dbReference>
<organism evidence="1 2">
    <name type="scientific">Methylophaga nitratireducenticrescens</name>
    <dbReference type="NCBI Taxonomy" id="754476"/>
    <lineage>
        <taxon>Bacteria</taxon>
        <taxon>Pseudomonadati</taxon>
        <taxon>Pseudomonadota</taxon>
        <taxon>Gammaproteobacteria</taxon>
        <taxon>Thiotrichales</taxon>
        <taxon>Piscirickettsiaceae</taxon>
        <taxon>Methylophaga</taxon>
    </lineage>
</organism>
<gene>
    <name evidence="1" type="ordered locus">Q7A_1154</name>
</gene>
<dbReference type="Proteomes" id="UP000009144">
    <property type="component" value="Chromosome"/>
</dbReference>
<dbReference type="STRING" id="754476.Q7A_1154"/>
<dbReference type="AlphaFoldDB" id="I1XHX3"/>
<dbReference type="Gene3D" id="1.10.287.1080">
    <property type="entry name" value="MazG-like"/>
    <property type="match status" value="1"/>
</dbReference>
<dbReference type="eggNOG" id="COG1694">
    <property type="taxonomic scope" value="Bacteria"/>
</dbReference>
<accession>I1XHX3</accession>